<accession>A0A9P0HK49</accession>
<dbReference type="AlphaFoldDB" id="A0A9P0HK49"/>
<keyword evidence="2" id="KW-1185">Reference proteome</keyword>
<evidence type="ECO:0000313" key="2">
    <source>
        <dbReference type="Proteomes" id="UP001152798"/>
    </source>
</evidence>
<evidence type="ECO:0000313" key="1">
    <source>
        <dbReference type="EMBL" id="CAH1403204.1"/>
    </source>
</evidence>
<proteinExistence type="predicted"/>
<gene>
    <name evidence="1" type="ORF">NEZAVI_LOCUS11849</name>
</gene>
<dbReference type="EMBL" id="OV725081">
    <property type="protein sequence ID" value="CAH1403204.1"/>
    <property type="molecule type" value="Genomic_DNA"/>
</dbReference>
<sequence>MKDIIRYLNRTSKNRIDVRSCLGDISRCQAGQCVTLNDVENVNTFTDFLTSINSLLHSALPVAYLLQRYTPRVFRSASTSSSHRSRGLLPAFVHNLAPHRVVF</sequence>
<dbReference type="Proteomes" id="UP001152798">
    <property type="component" value="Chromosome 5"/>
</dbReference>
<reference evidence="1" key="1">
    <citation type="submission" date="2022-01" db="EMBL/GenBank/DDBJ databases">
        <authorList>
            <person name="King R."/>
        </authorList>
    </citation>
    <scope>NUCLEOTIDE SEQUENCE</scope>
</reference>
<name>A0A9P0HK49_NEZVI</name>
<protein>
    <submittedName>
        <fullName evidence="1">Uncharacterized protein</fullName>
    </submittedName>
</protein>
<organism evidence="1 2">
    <name type="scientific">Nezara viridula</name>
    <name type="common">Southern green stink bug</name>
    <name type="synonym">Cimex viridulus</name>
    <dbReference type="NCBI Taxonomy" id="85310"/>
    <lineage>
        <taxon>Eukaryota</taxon>
        <taxon>Metazoa</taxon>
        <taxon>Ecdysozoa</taxon>
        <taxon>Arthropoda</taxon>
        <taxon>Hexapoda</taxon>
        <taxon>Insecta</taxon>
        <taxon>Pterygota</taxon>
        <taxon>Neoptera</taxon>
        <taxon>Paraneoptera</taxon>
        <taxon>Hemiptera</taxon>
        <taxon>Heteroptera</taxon>
        <taxon>Panheteroptera</taxon>
        <taxon>Pentatomomorpha</taxon>
        <taxon>Pentatomoidea</taxon>
        <taxon>Pentatomidae</taxon>
        <taxon>Pentatominae</taxon>
        <taxon>Nezara</taxon>
    </lineage>
</organism>